<dbReference type="Proteomes" id="UP001190926">
    <property type="component" value="Unassembled WGS sequence"/>
</dbReference>
<reference evidence="5 6" key="1">
    <citation type="journal article" date="2021" name="Nat. Commun.">
        <title>Incipient diploidization of the medicinal plant Perilla within 10,000 years.</title>
        <authorList>
            <person name="Zhang Y."/>
            <person name="Shen Q."/>
            <person name="Leng L."/>
            <person name="Zhang D."/>
            <person name="Chen S."/>
            <person name="Shi Y."/>
            <person name="Ning Z."/>
            <person name="Chen S."/>
        </authorList>
    </citation>
    <scope>NUCLEOTIDE SEQUENCE [LARGE SCALE GENOMIC DNA]</scope>
    <source>
        <strain evidence="6">cv. PC099</strain>
    </source>
</reference>
<dbReference type="GO" id="GO:0034090">
    <property type="term" value="P:maintenance of meiotic sister chromatid cohesion"/>
    <property type="evidence" value="ECO:0007669"/>
    <property type="project" value="InterPro"/>
</dbReference>
<feature type="compositionally biased region" description="Basic and acidic residues" evidence="3">
    <location>
        <begin position="170"/>
        <end position="191"/>
    </location>
</feature>
<feature type="region of interest" description="Disordered" evidence="3">
    <location>
        <begin position="170"/>
        <end position="214"/>
    </location>
</feature>
<dbReference type="AlphaFoldDB" id="A0AAD4JQK9"/>
<evidence type="ECO:0000256" key="2">
    <source>
        <dbReference type="ARBA" id="ARBA00022829"/>
    </source>
</evidence>
<dbReference type="EMBL" id="SDAM02000001">
    <property type="protein sequence ID" value="KAH6838244.1"/>
    <property type="molecule type" value="Genomic_DNA"/>
</dbReference>
<keyword evidence="2" id="KW-0159">Chromosome partition</keyword>
<feature type="domain" description="Shugoshin C-terminal" evidence="4">
    <location>
        <begin position="280"/>
        <end position="303"/>
    </location>
</feature>
<dbReference type="GO" id="GO:0045144">
    <property type="term" value="P:meiotic sister chromatid segregation"/>
    <property type="evidence" value="ECO:0007669"/>
    <property type="project" value="InterPro"/>
</dbReference>
<dbReference type="Pfam" id="PF07557">
    <property type="entry name" value="Shugoshin_C"/>
    <property type="match status" value="1"/>
</dbReference>
<evidence type="ECO:0000313" key="6">
    <source>
        <dbReference type="Proteomes" id="UP001190926"/>
    </source>
</evidence>
<sequence length="304" mass="34094">MPKTEGFRIIYAQDAAITEDKANNAAGVHPQNVVRRKLADISNQQQNQRLLIQGKSQSNETTTKEYINQLQKENMALVKMLAQRNKIVEQNGIELDRLRVNLIKMQEQNQLLALSNNQMLVELNSGRDRLKMLQHELGCKTGLLKARKMDPEGRAKTTSLGDADAELIKSQEEMESSKAGIDDEKSDHETTRSLQPSGGVCPSEQFECKDKTENKRPFLRRQSARFKADDLLETNKSRVCASELPEDSVRKQGSTSESSLVKNEGSTDDGSQIGRSSLDRPSRAAAKKVQSYKEIPINVKLRRA</sequence>
<accession>A0AAD4JQK9</accession>
<dbReference type="PANTHER" id="PTHR34373">
    <property type="entry name" value="SHUGOSHIN 2"/>
    <property type="match status" value="1"/>
</dbReference>
<evidence type="ECO:0000313" key="5">
    <source>
        <dbReference type="EMBL" id="KAH6838244.1"/>
    </source>
</evidence>
<evidence type="ECO:0000256" key="3">
    <source>
        <dbReference type="SAM" id="MobiDB-lite"/>
    </source>
</evidence>
<gene>
    <name evidence="5" type="ORF">C2S53_017869</name>
</gene>
<protein>
    <submittedName>
        <fullName evidence="5">Shugoshin C terminus</fullName>
    </submittedName>
</protein>
<feature type="compositionally biased region" description="Polar residues" evidence="3">
    <location>
        <begin position="251"/>
        <end position="261"/>
    </location>
</feature>
<dbReference type="GO" id="GO:0000775">
    <property type="term" value="C:chromosome, centromeric region"/>
    <property type="evidence" value="ECO:0007669"/>
    <property type="project" value="InterPro"/>
</dbReference>
<keyword evidence="6" id="KW-1185">Reference proteome</keyword>
<organism evidence="5 6">
    <name type="scientific">Perilla frutescens var. hirtella</name>
    <name type="common">Perilla citriodora</name>
    <name type="synonym">Perilla setoyensis</name>
    <dbReference type="NCBI Taxonomy" id="608512"/>
    <lineage>
        <taxon>Eukaryota</taxon>
        <taxon>Viridiplantae</taxon>
        <taxon>Streptophyta</taxon>
        <taxon>Embryophyta</taxon>
        <taxon>Tracheophyta</taxon>
        <taxon>Spermatophyta</taxon>
        <taxon>Magnoliopsida</taxon>
        <taxon>eudicotyledons</taxon>
        <taxon>Gunneridae</taxon>
        <taxon>Pentapetalae</taxon>
        <taxon>asterids</taxon>
        <taxon>lamiids</taxon>
        <taxon>Lamiales</taxon>
        <taxon>Lamiaceae</taxon>
        <taxon>Nepetoideae</taxon>
        <taxon>Elsholtzieae</taxon>
        <taxon>Perilla</taxon>
    </lineage>
</organism>
<dbReference type="GO" id="GO:0005634">
    <property type="term" value="C:nucleus"/>
    <property type="evidence" value="ECO:0007669"/>
    <property type="project" value="InterPro"/>
</dbReference>
<feature type="region of interest" description="Disordered" evidence="3">
    <location>
        <begin position="235"/>
        <end position="292"/>
    </location>
</feature>
<evidence type="ECO:0000259" key="4">
    <source>
        <dbReference type="Pfam" id="PF07557"/>
    </source>
</evidence>
<comment type="similarity">
    <text evidence="1">Belongs to the shugoshin family.</text>
</comment>
<comment type="caution">
    <text evidence="5">The sequence shown here is derived from an EMBL/GenBank/DDBJ whole genome shotgun (WGS) entry which is preliminary data.</text>
</comment>
<proteinExistence type="inferred from homology"/>
<dbReference type="InterPro" id="IPR044693">
    <property type="entry name" value="SGO_plant"/>
</dbReference>
<dbReference type="InterPro" id="IPR011515">
    <property type="entry name" value="Shugoshin_C"/>
</dbReference>
<evidence type="ECO:0000256" key="1">
    <source>
        <dbReference type="ARBA" id="ARBA00010845"/>
    </source>
</evidence>
<name>A0AAD4JQK9_PERFH</name>
<dbReference type="PANTHER" id="PTHR34373:SF9">
    <property type="entry name" value="SHUGOSHIN 2"/>
    <property type="match status" value="1"/>
</dbReference>